<dbReference type="EMBL" id="SOFG01000014">
    <property type="protein sequence ID" value="TFB86321.1"/>
    <property type="molecule type" value="Genomic_DNA"/>
</dbReference>
<accession>A0ABY2IDQ5</accession>
<evidence type="ECO:0000313" key="1">
    <source>
        <dbReference type="EMBL" id="TFB86321.1"/>
    </source>
</evidence>
<reference evidence="1 2" key="1">
    <citation type="submission" date="2019-03" db="EMBL/GenBank/DDBJ databases">
        <title>Genomics of glacier-inhabiting Cryobacterium strains.</title>
        <authorList>
            <person name="Liu Q."/>
            <person name="Xin Y.-H."/>
        </authorList>
    </citation>
    <scope>NUCLEOTIDE SEQUENCE [LARGE SCALE GENOMIC DNA]</scope>
    <source>
        <strain evidence="1 2">MDB2-B</strain>
    </source>
</reference>
<keyword evidence="2" id="KW-1185">Reference proteome</keyword>
<dbReference type="Proteomes" id="UP000297608">
    <property type="component" value="Unassembled WGS sequence"/>
</dbReference>
<evidence type="ECO:0000313" key="2">
    <source>
        <dbReference type="Proteomes" id="UP000297608"/>
    </source>
</evidence>
<organism evidence="1 2">
    <name type="scientific">Cryobacterium algoricola</name>
    <dbReference type="NCBI Taxonomy" id="1259183"/>
    <lineage>
        <taxon>Bacteria</taxon>
        <taxon>Bacillati</taxon>
        <taxon>Actinomycetota</taxon>
        <taxon>Actinomycetes</taxon>
        <taxon>Micrococcales</taxon>
        <taxon>Microbacteriaceae</taxon>
        <taxon>Cryobacterium</taxon>
    </lineage>
</organism>
<comment type="caution">
    <text evidence="1">The sequence shown here is derived from an EMBL/GenBank/DDBJ whole genome shotgun (WGS) entry which is preliminary data.</text>
</comment>
<protein>
    <submittedName>
        <fullName evidence="1">Asp23/Gls24 family envelope stress response protein</fullName>
    </submittedName>
</protein>
<sequence length="213" mass="23096">MTPPNIPDPASDWYLSDNEPGHLDGHTLEELSDYLDRGRVPADLLIDTSPACQIALASLERLRFAMSSLLQDEADRADVRDDSWVTAIMDGIVRDARSGRDIPLEHPSAHARLFVTEGAVRGLVRAAGDTVANLIVGRCRLDGELTTPGAPITIAINASIYRGKSIPALAEQLRQAVAAALSAHTELTIKAIDVTIQNIYLTRHDSENEQDTP</sequence>
<gene>
    <name evidence="1" type="ORF">E3O44_11990</name>
</gene>
<name>A0ABY2IDQ5_9MICO</name>
<proteinExistence type="predicted"/>